<feature type="domain" description="FAD-binding" evidence="3">
    <location>
        <begin position="4"/>
        <end position="299"/>
    </location>
</feature>
<reference evidence="4 5" key="1">
    <citation type="submission" date="2016-10" db="EMBL/GenBank/DDBJ databases">
        <authorList>
            <person name="de Groot N.N."/>
        </authorList>
    </citation>
    <scope>NUCLEOTIDE SEQUENCE [LARGE SCALE GENOMIC DNA]</scope>
    <source>
        <strain evidence="4 5">HLD2</strain>
    </source>
</reference>
<name>A0A1G5Q843_9GAMM</name>
<accession>A0A1G5Q843</accession>
<dbReference type="OrthoDB" id="9785276at2"/>
<dbReference type="Pfam" id="PF01494">
    <property type="entry name" value="FAD_binding_3"/>
    <property type="match status" value="1"/>
</dbReference>
<sequence length="378" mass="41616">MESLDVLIVGGGPAGSTCAAQLRAAGFDVAVMDKQRFPRDKVCAGWVTLAVLDELGLDADEYRRGGRTMEPIHGFYTGSIDGPGVVNDYGETVSYGIRRCEFDHYLLERSGARRIEEEPLRTLERTGERWVVNDRISTPLVIGAGGHFCPVARHLGAKVGNVRGAVAAQEVEFELTTSQRDAAAVEPGIPELYFCRDLKGYGWALIKGGVLNIGLGRDDRHRLSEHLNHFVAFLKRRGRIPPDIPERFHGHAYLLYGQHQPRRVVADGALLVGDAAGLAYPRSGEGIRPAVESALLAAEIIVAAGGCYDYADLVGYEHALEERFGRRSGAGEGSQWLPDPLQAFLAERLLASRWFSRHLVLDRWFLHRHQPALATCRT</sequence>
<dbReference type="PRINTS" id="PR00420">
    <property type="entry name" value="RNGMNOXGNASE"/>
</dbReference>
<dbReference type="AlphaFoldDB" id="A0A1G5Q843"/>
<comment type="similarity">
    <text evidence="1">Belongs to the CbrA family.</text>
</comment>
<gene>
    <name evidence="4" type="ORF">SAMN03097708_01509</name>
</gene>
<protein>
    <recommendedName>
        <fullName evidence="2">Protein CbrA</fullName>
    </recommendedName>
</protein>
<dbReference type="Proteomes" id="UP000199648">
    <property type="component" value="Unassembled WGS sequence"/>
</dbReference>
<dbReference type="InterPro" id="IPR036188">
    <property type="entry name" value="FAD/NAD-bd_sf"/>
</dbReference>
<dbReference type="RefSeq" id="WP_092994815.1">
    <property type="nucleotide sequence ID" value="NZ_FMWD01000004.1"/>
</dbReference>
<keyword evidence="5" id="KW-1185">Reference proteome</keyword>
<evidence type="ECO:0000256" key="2">
    <source>
        <dbReference type="ARBA" id="ARBA00040363"/>
    </source>
</evidence>
<dbReference type="InterPro" id="IPR050407">
    <property type="entry name" value="Geranylgeranyl_reductase"/>
</dbReference>
<dbReference type="Gene3D" id="3.50.50.60">
    <property type="entry name" value="FAD/NAD(P)-binding domain"/>
    <property type="match status" value="1"/>
</dbReference>
<evidence type="ECO:0000313" key="4">
    <source>
        <dbReference type="EMBL" id="SCZ57788.1"/>
    </source>
</evidence>
<dbReference type="PANTHER" id="PTHR42685">
    <property type="entry name" value="GERANYLGERANYL DIPHOSPHATE REDUCTASE"/>
    <property type="match status" value="1"/>
</dbReference>
<dbReference type="EMBL" id="FMWD01000004">
    <property type="protein sequence ID" value="SCZ57788.1"/>
    <property type="molecule type" value="Genomic_DNA"/>
</dbReference>
<evidence type="ECO:0000259" key="3">
    <source>
        <dbReference type="Pfam" id="PF01494"/>
    </source>
</evidence>
<evidence type="ECO:0000313" key="5">
    <source>
        <dbReference type="Proteomes" id="UP000199648"/>
    </source>
</evidence>
<dbReference type="InterPro" id="IPR002938">
    <property type="entry name" value="FAD-bd"/>
</dbReference>
<organism evidence="4 5">
    <name type="scientific">Thiohalomonas denitrificans</name>
    <dbReference type="NCBI Taxonomy" id="415747"/>
    <lineage>
        <taxon>Bacteria</taxon>
        <taxon>Pseudomonadati</taxon>
        <taxon>Pseudomonadota</taxon>
        <taxon>Gammaproteobacteria</taxon>
        <taxon>Thiohalomonadales</taxon>
        <taxon>Thiohalomonadaceae</taxon>
        <taxon>Thiohalomonas</taxon>
    </lineage>
</organism>
<dbReference type="SUPFAM" id="SSF51905">
    <property type="entry name" value="FAD/NAD(P)-binding domain"/>
    <property type="match status" value="1"/>
</dbReference>
<dbReference type="PANTHER" id="PTHR42685:SF22">
    <property type="entry name" value="CONDITIONED MEDIUM FACTOR RECEPTOR 1"/>
    <property type="match status" value="1"/>
</dbReference>
<dbReference type="STRING" id="415747.SAMN03097708_01509"/>
<dbReference type="GO" id="GO:0071949">
    <property type="term" value="F:FAD binding"/>
    <property type="evidence" value="ECO:0007669"/>
    <property type="project" value="InterPro"/>
</dbReference>
<proteinExistence type="inferred from homology"/>
<evidence type="ECO:0000256" key="1">
    <source>
        <dbReference type="ARBA" id="ARBA00038079"/>
    </source>
</evidence>